<dbReference type="Gramene" id="MELO3C028230.2.1">
    <property type="protein sequence ID" value="MELO3C028230.2.1"/>
    <property type="gene ID" value="MELO3C028230.2"/>
</dbReference>
<evidence type="ECO:0000313" key="1">
    <source>
        <dbReference type="EnsemblPlants" id="MELO3C028230.2.1"/>
    </source>
</evidence>
<organism evidence="1">
    <name type="scientific">Cucumis melo</name>
    <name type="common">Muskmelon</name>
    <dbReference type="NCBI Taxonomy" id="3656"/>
    <lineage>
        <taxon>Eukaryota</taxon>
        <taxon>Viridiplantae</taxon>
        <taxon>Streptophyta</taxon>
        <taxon>Embryophyta</taxon>
        <taxon>Tracheophyta</taxon>
        <taxon>Spermatophyta</taxon>
        <taxon>Magnoliopsida</taxon>
        <taxon>eudicotyledons</taxon>
        <taxon>Gunneridae</taxon>
        <taxon>Pentapetalae</taxon>
        <taxon>rosids</taxon>
        <taxon>fabids</taxon>
        <taxon>Cucurbitales</taxon>
        <taxon>Cucurbitaceae</taxon>
        <taxon>Benincaseae</taxon>
        <taxon>Cucumis</taxon>
    </lineage>
</organism>
<protein>
    <submittedName>
        <fullName evidence="1">Uncharacterized protein</fullName>
    </submittedName>
</protein>
<proteinExistence type="predicted"/>
<dbReference type="EnsemblPlants" id="MELO3C028230.2.1">
    <property type="protein sequence ID" value="MELO3C028230.2.1"/>
    <property type="gene ID" value="MELO3C028230.2"/>
</dbReference>
<reference evidence="1" key="1">
    <citation type="submission" date="2023-03" db="UniProtKB">
        <authorList>
            <consortium name="EnsemblPlants"/>
        </authorList>
    </citation>
    <scope>IDENTIFICATION</scope>
</reference>
<dbReference type="AlphaFoldDB" id="A0A9I9E3Q7"/>
<sequence length="42" mass="4991">GRDGLPGFFRRRRLTFYHQGRNGRRLAVHAELRRRAVGDGRR</sequence>
<name>A0A9I9E3Q7_CUCME</name>
<accession>A0A9I9E3Q7</accession>